<dbReference type="AlphaFoldDB" id="A0A0G1XAJ4"/>
<dbReference type="Proteomes" id="UP000034877">
    <property type="component" value="Unassembled WGS sequence"/>
</dbReference>
<reference evidence="1 2" key="1">
    <citation type="journal article" date="2015" name="Nature">
        <title>rRNA introns, odd ribosomes, and small enigmatic genomes across a large radiation of phyla.</title>
        <authorList>
            <person name="Brown C.T."/>
            <person name="Hug L.A."/>
            <person name="Thomas B.C."/>
            <person name="Sharon I."/>
            <person name="Castelle C.J."/>
            <person name="Singh A."/>
            <person name="Wilkins M.J."/>
            <person name="Williams K.H."/>
            <person name="Banfield J.F."/>
        </authorList>
    </citation>
    <scope>NUCLEOTIDE SEQUENCE [LARGE SCALE GENOMIC DNA]</scope>
</reference>
<organism evidence="1 2">
    <name type="scientific">Candidatus Amesbacteria bacterium GW2011_GWC1_48_10</name>
    <dbReference type="NCBI Taxonomy" id="1618365"/>
    <lineage>
        <taxon>Bacteria</taxon>
        <taxon>Candidatus Amesiibacteriota</taxon>
    </lineage>
</organism>
<sequence length="145" mass="17036">MEKIRKKSSETVKKIKLDDVPLSKVFCSLLYWGEGGKVDNHITFINSDPKMIRVFLKLFRKSFIPDESKFRALVHIHEYHDETQVKNYWSKITKIPLQKFSKSYLKPHTGKSIRNGFMGTIKIKYFDSKIVYELKAIYNTLADSI</sequence>
<proteinExistence type="predicted"/>
<evidence type="ECO:0000313" key="1">
    <source>
        <dbReference type="EMBL" id="KKU91345.1"/>
    </source>
</evidence>
<dbReference type="EMBL" id="LCPE01000044">
    <property type="protein sequence ID" value="KKU91345.1"/>
    <property type="molecule type" value="Genomic_DNA"/>
</dbReference>
<gene>
    <name evidence="1" type="ORF">UY22_C0044G0016</name>
</gene>
<evidence type="ECO:0000313" key="2">
    <source>
        <dbReference type="Proteomes" id="UP000034877"/>
    </source>
</evidence>
<accession>A0A0G1XAJ4</accession>
<name>A0A0G1XAJ4_9BACT</name>
<protein>
    <submittedName>
        <fullName evidence="1">Uncharacterized protein</fullName>
    </submittedName>
</protein>
<comment type="caution">
    <text evidence="1">The sequence shown here is derived from an EMBL/GenBank/DDBJ whole genome shotgun (WGS) entry which is preliminary data.</text>
</comment>
<dbReference type="PATRIC" id="fig|1618365.3.peg.923"/>